<protein>
    <submittedName>
        <fullName evidence="1">Uncharacterized protein</fullName>
    </submittedName>
</protein>
<name>A0A9D5AV40_PEA</name>
<dbReference type="EMBL" id="JAMSHJ010000003">
    <property type="protein sequence ID" value="KAI5425467.1"/>
    <property type="molecule type" value="Genomic_DNA"/>
</dbReference>
<keyword evidence="2" id="KW-1185">Reference proteome</keyword>
<dbReference type="Gramene" id="Psat03G0131800-T1">
    <property type="protein sequence ID" value="KAI5425467.1"/>
    <property type="gene ID" value="KIW84_031318"/>
</dbReference>
<sequence length="230" mass="25938">MSVHIYVQYPIPQPDYYDGPIEDGTINSNDVVILNEEDEIGKLYEEVIKVTICDVGIYEAELSKGVVKRNEVEVNNVGMNEVELSGGVVGGNVVEVNGVEINGIELNAREYHVSSSIWFGSKDYNIDVVDNSILQIDNGKKINLWKDNWLALLHPELTLKVANLIPNDKQEDNLRLYSTENGLLTSKDAYKHCKSRSHNSDWDRIIWCSSIPPSNSLVFLEIDSCKFAHR</sequence>
<accession>A0A9D5AV40</accession>
<evidence type="ECO:0000313" key="2">
    <source>
        <dbReference type="Proteomes" id="UP001058974"/>
    </source>
</evidence>
<proteinExistence type="predicted"/>
<gene>
    <name evidence="1" type="ORF">KIW84_031318</name>
</gene>
<dbReference type="AlphaFoldDB" id="A0A9D5AV40"/>
<evidence type="ECO:0000313" key="1">
    <source>
        <dbReference type="EMBL" id="KAI5425467.1"/>
    </source>
</evidence>
<comment type="caution">
    <text evidence="1">The sequence shown here is derived from an EMBL/GenBank/DDBJ whole genome shotgun (WGS) entry which is preliminary data.</text>
</comment>
<organism evidence="1 2">
    <name type="scientific">Pisum sativum</name>
    <name type="common">Garden pea</name>
    <name type="synonym">Lathyrus oleraceus</name>
    <dbReference type="NCBI Taxonomy" id="3888"/>
    <lineage>
        <taxon>Eukaryota</taxon>
        <taxon>Viridiplantae</taxon>
        <taxon>Streptophyta</taxon>
        <taxon>Embryophyta</taxon>
        <taxon>Tracheophyta</taxon>
        <taxon>Spermatophyta</taxon>
        <taxon>Magnoliopsida</taxon>
        <taxon>eudicotyledons</taxon>
        <taxon>Gunneridae</taxon>
        <taxon>Pentapetalae</taxon>
        <taxon>rosids</taxon>
        <taxon>fabids</taxon>
        <taxon>Fabales</taxon>
        <taxon>Fabaceae</taxon>
        <taxon>Papilionoideae</taxon>
        <taxon>50 kb inversion clade</taxon>
        <taxon>NPAAA clade</taxon>
        <taxon>Hologalegina</taxon>
        <taxon>IRL clade</taxon>
        <taxon>Fabeae</taxon>
        <taxon>Lathyrus</taxon>
    </lineage>
</organism>
<reference evidence="1 2" key="1">
    <citation type="journal article" date="2022" name="Nat. Genet.">
        <title>Improved pea reference genome and pan-genome highlight genomic features and evolutionary characteristics.</title>
        <authorList>
            <person name="Yang T."/>
            <person name="Liu R."/>
            <person name="Luo Y."/>
            <person name="Hu S."/>
            <person name="Wang D."/>
            <person name="Wang C."/>
            <person name="Pandey M.K."/>
            <person name="Ge S."/>
            <person name="Xu Q."/>
            <person name="Li N."/>
            <person name="Li G."/>
            <person name="Huang Y."/>
            <person name="Saxena R.K."/>
            <person name="Ji Y."/>
            <person name="Li M."/>
            <person name="Yan X."/>
            <person name="He Y."/>
            <person name="Liu Y."/>
            <person name="Wang X."/>
            <person name="Xiang C."/>
            <person name="Varshney R.K."/>
            <person name="Ding H."/>
            <person name="Gao S."/>
            <person name="Zong X."/>
        </authorList>
    </citation>
    <scope>NUCLEOTIDE SEQUENCE [LARGE SCALE GENOMIC DNA]</scope>
    <source>
        <strain evidence="1 2">cv. Zhongwan 6</strain>
    </source>
</reference>
<dbReference type="Proteomes" id="UP001058974">
    <property type="component" value="Chromosome 3"/>
</dbReference>